<evidence type="ECO:0000313" key="4">
    <source>
        <dbReference type="EMBL" id="OJD18630.1"/>
    </source>
</evidence>
<reference evidence="4 5" key="1">
    <citation type="submission" date="2015-07" db="EMBL/GenBank/DDBJ databases">
        <title>Emmonsia species relationships and genome sequence.</title>
        <authorList>
            <consortium name="The Broad Institute Genomics Platform"/>
            <person name="Cuomo C.A."/>
            <person name="Munoz J.F."/>
            <person name="Imamovic A."/>
            <person name="Priest M.E."/>
            <person name="Young S."/>
            <person name="Clay O.K."/>
            <person name="McEwen J.G."/>
        </authorList>
    </citation>
    <scope>NUCLEOTIDE SEQUENCE [LARGE SCALE GENOMIC DNA]</scope>
    <source>
        <strain evidence="4 5">UAMH 9510</strain>
    </source>
</reference>
<comment type="caution">
    <text evidence="4">The sequence shown here is derived from an EMBL/GenBank/DDBJ whole genome shotgun (WGS) entry which is preliminary data.</text>
</comment>
<keyword evidence="5" id="KW-1185">Reference proteome</keyword>
<dbReference type="PANTHER" id="PTHR43329">
    <property type="entry name" value="EPOXIDE HYDROLASE"/>
    <property type="match status" value="1"/>
</dbReference>
<dbReference type="Gene3D" id="3.40.50.1820">
    <property type="entry name" value="alpha/beta hydrolase"/>
    <property type="match status" value="1"/>
</dbReference>
<evidence type="ECO:0000256" key="2">
    <source>
        <dbReference type="ARBA" id="ARBA00038334"/>
    </source>
</evidence>
<dbReference type="STRING" id="1447872.A0A1J9PQY8"/>
<organism evidence="4 5">
    <name type="scientific">Emergomyces pasteurianus Ep9510</name>
    <dbReference type="NCBI Taxonomy" id="1447872"/>
    <lineage>
        <taxon>Eukaryota</taxon>
        <taxon>Fungi</taxon>
        <taxon>Dikarya</taxon>
        <taxon>Ascomycota</taxon>
        <taxon>Pezizomycotina</taxon>
        <taxon>Eurotiomycetes</taxon>
        <taxon>Eurotiomycetidae</taxon>
        <taxon>Onygenales</taxon>
        <taxon>Ajellomycetaceae</taxon>
        <taxon>Emergomyces</taxon>
    </lineage>
</organism>
<dbReference type="InterPro" id="IPR000073">
    <property type="entry name" value="AB_hydrolase_1"/>
</dbReference>
<dbReference type="InterPro" id="IPR000639">
    <property type="entry name" value="Epox_hydrolase-like"/>
</dbReference>
<sequence length="347" mass="39117">MVDKISVNGDSRIQHCTAVLNGTTYGYLLSLPEGGQYKATVFLIHGFPDLSMGWRYQIPALTKLGLRVVAPDCMGYGRTVYFTYCSKKTDAPEFSEKTAARYGFKQCADDMKELARQLGTSQIILGGHDWGGLTVFRIAMHHPGFVTHLFSICTPYTPPSSEYIPLETLVKTKVPYFGYQLQFASGELERTVKSRKDIRQFLLSMYGGRTPSGEPGFDVFKGTLLDKFQDLQRSKVISEEELNYYINEYARHGIHGPLNWYRTREQNYKGDLSLVGRKLDIPILFVLATQDQALRPALSRNMSKQLPNLTTAEVVAGHWALWQKPTECNDAITKWVEGVVFAGKSKL</sequence>
<dbReference type="InterPro" id="IPR029058">
    <property type="entry name" value="AB_hydrolase_fold"/>
</dbReference>
<dbReference type="PRINTS" id="PR00412">
    <property type="entry name" value="EPOXHYDRLASE"/>
</dbReference>
<dbReference type="SUPFAM" id="SSF53474">
    <property type="entry name" value="alpha/beta-Hydrolases"/>
    <property type="match status" value="1"/>
</dbReference>
<protein>
    <recommendedName>
        <fullName evidence="3">AB hydrolase-1 domain-containing protein</fullName>
    </recommendedName>
</protein>
<dbReference type="AlphaFoldDB" id="A0A1J9PQY8"/>
<evidence type="ECO:0000259" key="3">
    <source>
        <dbReference type="Pfam" id="PF00561"/>
    </source>
</evidence>
<keyword evidence="1" id="KW-0378">Hydrolase</keyword>
<accession>A0A1J9PQY8</accession>
<gene>
    <name evidence="4" type="ORF">AJ78_01326</name>
</gene>
<evidence type="ECO:0000313" key="5">
    <source>
        <dbReference type="Proteomes" id="UP000182235"/>
    </source>
</evidence>
<dbReference type="Proteomes" id="UP000182235">
    <property type="component" value="Unassembled WGS sequence"/>
</dbReference>
<name>A0A1J9PQY8_9EURO</name>
<dbReference type="VEuPathDB" id="FungiDB:AJ78_01326"/>
<evidence type="ECO:0000256" key="1">
    <source>
        <dbReference type="ARBA" id="ARBA00022801"/>
    </source>
</evidence>
<dbReference type="GO" id="GO:0016787">
    <property type="term" value="F:hydrolase activity"/>
    <property type="evidence" value="ECO:0007669"/>
    <property type="project" value="UniProtKB-KW"/>
</dbReference>
<feature type="domain" description="AB hydrolase-1" evidence="3">
    <location>
        <begin position="40"/>
        <end position="325"/>
    </location>
</feature>
<dbReference type="OrthoDB" id="408373at2759"/>
<comment type="similarity">
    <text evidence="2">Belongs to the AB hydrolase superfamily. Epoxide hydrolase family.</text>
</comment>
<dbReference type="Pfam" id="PF00561">
    <property type="entry name" value="Abhydrolase_1"/>
    <property type="match status" value="1"/>
</dbReference>
<dbReference type="EMBL" id="LGRN01000029">
    <property type="protein sequence ID" value="OJD18630.1"/>
    <property type="molecule type" value="Genomic_DNA"/>
</dbReference>
<proteinExistence type="inferred from homology"/>